<dbReference type="STRING" id="44576.SAMN05421881_100639"/>
<dbReference type="AlphaFoldDB" id="A0A1H3DV94"/>
<evidence type="ECO:0000313" key="1">
    <source>
        <dbReference type="EMBL" id="SDX70462.1"/>
    </source>
</evidence>
<accession>A0A1H3DV94</accession>
<sequence>MNRNIAGFKDSIATLMALLLFAVALLASPMVLAAVHHIALTAETLPNGQLAYKLAGQPSRPANEYREKHCRMVSWLTSWLTVSKRLFQVRLYSLKEVIESMSPLQIIPPCR</sequence>
<name>A0A1H3DV94_9PROT</name>
<reference evidence="1 2" key="1">
    <citation type="submission" date="2016-10" db="EMBL/GenBank/DDBJ databases">
        <authorList>
            <person name="de Groot N.N."/>
        </authorList>
    </citation>
    <scope>NUCLEOTIDE SEQUENCE [LARGE SCALE GENOMIC DNA]</scope>
    <source>
        <strain evidence="1 2">Nm1</strain>
    </source>
</reference>
<organism evidence="1 2">
    <name type="scientific">Nitrosomonas halophila</name>
    <dbReference type="NCBI Taxonomy" id="44576"/>
    <lineage>
        <taxon>Bacteria</taxon>
        <taxon>Pseudomonadati</taxon>
        <taxon>Pseudomonadota</taxon>
        <taxon>Betaproteobacteria</taxon>
        <taxon>Nitrosomonadales</taxon>
        <taxon>Nitrosomonadaceae</taxon>
        <taxon>Nitrosomonas</taxon>
    </lineage>
</organism>
<keyword evidence="2" id="KW-1185">Reference proteome</keyword>
<dbReference type="Proteomes" id="UP000198640">
    <property type="component" value="Unassembled WGS sequence"/>
</dbReference>
<dbReference type="RefSeq" id="WP_245725053.1">
    <property type="nucleotide sequence ID" value="NZ_FNOY01000006.1"/>
</dbReference>
<evidence type="ECO:0000313" key="2">
    <source>
        <dbReference type="Proteomes" id="UP000198640"/>
    </source>
</evidence>
<dbReference type="EMBL" id="FNOY01000006">
    <property type="protein sequence ID" value="SDX70462.1"/>
    <property type="molecule type" value="Genomic_DNA"/>
</dbReference>
<gene>
    <name evidence="1" type="ORF">SAMN05421881_100639</name>
</gene>
<protein>
    <submittedName>
        <fullName evidence="1">Uncharacterized protein</fullName>
    </submittedName>
</protein>
<proteinExistence type="predicted"/>